<dbReference type="Gene3D" id="1.10.600.10">
    <property type="entry name" value="Farnesyl Diphosphate Synthase"/>
    <property type="match status" value="1"/>
</dbReference>
<dbReference type="InterPro" id="IPR002060">
    <property type="entry name" value="Squ/phyt_synthse"/>
</dbReference>
<name>A0A7C9VQ01_9BRAD</name>
<dbReference type="InterPro" id="IPR033904">
    <property type="entry name" value="Trans_IPPS_HH"/>
</dbReference>
<comment type="caution">
    <text evidence="1">The sequence shown here is derived from an EMBL/GenBank/DDBJ whole genome shotgun (WGS) entry which is preliminary data.</text>
</comment>
<evidence type="ECO:0000313" key="1">
    <source>
        <dbReference type="EMBL" id="NGX97811.1"/>
    </source>
</evidence>
<dbReference type="EMBL" id="JAAMRR010001126">
    <property type="protein sequence ID" value="NGX97811.1"/>
    <property type="molecule type" value="Genomic_DNA"/>
</dbReference>
<dbReference type="SFLD" id="SFLDS00005">
    <property type="entry name" value="Isoprenoid_Synthase_Type_I"/>
    <property type="match status" value="1"/>
</dbReference>
<dbReference type="SUPFAM" id="SSF48576">
    <property type="entry name" value="Terpenoid synthases"/>
    <property type="match status" value="1"/>
</dbReference>
<dbReference type="Proteomes" id="UP000480266">
    <property type="component" value="Unassembled WGS sequence"/>
</dbReference>
<reference evidence="1" key="1">
    <citation type="submission" date="2020-02" db="EMBL/GenBank/DDBJ databases">
        <title>Draft genome sequence of Candidatus Afipia apatlaquensis IBT-C3, a potential strain for decolorization of textile dyes.</title>
        <authorList>
            <person name="Sanchez-Reyes A."/>
            <person name="Breton-Deval L."/>
            <person name="Mangelson H."/>
            <person name="Sanchez-Flores A."/>
        </authorList>
    </citation>
    <scope>NUCLEOTIDE SEQUENCE [LARGE SCALE GENOMIC DNA]</scope>
    <source>
        <strain evidence="1">IBT-C3</strain>
    </source>
</reference>
<dbReference type="GO" id="GO:0016114">
    <property type="term" value="P:terpenoid biosynthetic process"/>
    <property type="evidence" value="ECO:0007669"/>
    <property type="project" value="UniProtKB-ARBA"/>
</dbReference>
<dbReference type="EC" id="2.5.1.21" evidence="1"/>
<dbReference type="SFLD" id="SFLDG01212">
    <property type="entry name" value="Phytoene_synthase_like"/>
    <property type="match status" value="1"/>
</dbReference>
<accession>A0A7C9VQ01</accession>
<dbReference type="SFLD" id="SFLDG01018">
    <property type="entry name" value="Squalene/Phytoene_Synthase_Lik"/>
    <property type="match status" value="1"/>
</dbReference>
<dbReference type="Pfam" id="PF00494">
    <property type="entry name" value="SQS_PSY"/>
    <property type="match status" value="1"/>
</dbReference>
<dbReference type="GO" id="GO:0051996">
    <property type="term" value="F:squalene synthase [NAD(P)H] activity"/>
    <property type="evidence" value="ECO:0007669"/>
    <property type="project" value="UniProtKB-EC"/>
</dbReference>
<organism evidence="1 2">
    <name type="scientific">Candidatus Afipia apatlaquensis</name>
    <dbReference type="NCBI Taxonomy" id="2712852"/>
    <lineage>
        <taxon>Bacteria</taxon>
        <taxon>Pseudomonadati</taxon>
        <taxon>Pseudomonadota</taxon>
        <taxon>Alphaproteobacteria</taxon>
        <taxon>Hyphomicrobiales</taxon>
        <taxon>Nitrobacteraceae</taxon>
        <taxon>Afipia</taxon>
    </lineage>
</organism>
<dbReference type="PANTHER" id="PTHR31480">
    <property type="entry name" value="BIFUNCTIONAL LYCOPENE CYCLASE/PHYTOENE SYNTHASE"/>
    <property type="match status" value="1"/>
</dbReference>
<evidence type="ECO:0000313" key="2">
    <source>
        <dbReference type="Proteomes" id="UP000480266"/>
    </source>
</evidence>
<proteinExistence type="predicted"/>
<gene>
    <name evidence="1" type="primary">hpnC</name>
    <name evidence="1" type="ORF">G4V63_22165</name>
</gene>
<dbReference type="InterPro" id="IPR017827">
    <property type="entry name" value="HSQ_synthase_HpnC"/>
</dbReference>
<dbReference type="InterPro" id="IPR044843">
    <property type="entry name" value="Trans_IPPS_bact-type"/>
</dbReference>
<dbReference type="GO" id="GO:0004311">
    <property type="term" value="F:geranylgeranyl diphosphate synthase activity"/>
    <property type="evidence" value="ECO:0007669"/>
    <property type="project" value="InterPro"/>
</dbReference>
<dbReference type="CDD" id="cd00683">
    <property type="entry name" value="Trans_IPPS_HH"/>
    <property type="match status" value="1"/>
</dbReference>
<keyword evidence="2" id="KW-1185">Reference proteome</keyword>
<keyword evidence="1" id="KW-0808">Transferase</keyword>
<dbReference type="AlphaFoldDB" id="A0A7C9VQ01"/>
<protein>
    <submittedName>
        <fullName evidence="1">Squalene synthase HpnC</fullName>
        <ecNumber evidence="1">2.5.1.21</ecNumber>
    </submittedName>
</protein>
<sequence length="293" mass="32420">MTTAGELRSGKSHKDENFPVASWIIHPRHRALILAFYNFVRTGDDVADHATLPAQEKLDKLDLLEAELLGKGDTQPEAVALRKAFAERGMSPKHAQDLLNAFRLDVTKLRYEDWDEVIHYCSLSAMPVGRFMLDVHGEDRSTWAASDAICAALQINNHLQDCGKDYRNLNRVYIPRDALAASGATVEMLGEARSTPALLKCLQALARRTETLLHEGRSLPGEIKDTRFALEVCVIDAFADKIVNLLKVRDPLSENVHLSKGQMAGIALSAMAGGLFRRVTGQMPRPARTGRVI</sequence>
<dbReference type="InterPro" id="IPR008949">
    <property type="entry name" value="Isoprenoid_synthase_dom_sf"/>
</dbReference>
<dbReference type="NCBIfam" id="TIGR03464">
    <property type="entry name" value="HpnC"/>
    <property type="match status" value="1"/>
</dbReference>